<dbReference type="AlphaFoldDB" id="E3MN49"/>
<evidence type="ECO:0000313" key="3">
    <source>
        <dbReference type="EMBL" id="EFP06007.1"/>
    </source>
</evidence>
<reference evidence="3" key="1">
    <citation type="submission" date="2007-07" db="EMBL/GenBank/DDBJ databases">
        <title>PCAP assembly of the Caenorhabditis remanei genome.</title>
        <authorList>
            <consortium name="The Caenorhabditis remanei Sequencing Consortium"/>
            <person name="Wilson R.K."/>
        </authorList>
    </citation>
    <scope>NUCLEOTIDE SEQUENCE [LARGE SCALE GENOMIC DNA]</scope>
    <source>
        <strain evidence="3">PB4641</strain>
    </source>
</reference>
<feature type="compositionally biased region" description="Low complexity" evidence="2">
    <location>
        <begin position="11"/>
        <end position="20"/>
    </location>
</feature>
<evidence type="ECO:0000313" key="4">
    <source>
        <dbReference type="Proteomes" id="UP000008281"/>
    </source>
</evidence>
<dbReference type="Proteomes" id="UP000008281">
    <property type="component" value="Unassembled WGS sequence"/>
</dbReference>
<dbReference type="RefSeq" id="XP_003102388.2">
    <property type="nucleotide sequence ID" value="XM_003102340.2"/>
</dbReference>
<sequence>MFSSSANQPTSSGSSSAVASTNPPAQSSNSQVSLSMLHDVPSIPQLVLHGSITNFTIGTSNFNVAEKSEQTESEKTDFVQKIQELEQKLMEKHELMQKALESENKLKEDMRKLFERNEEQITENQILKNQNHQLKEDMKEQMKTNMELLTENQYLKTQNNQLKENMEELMKTNKELLTENRNLKSQNQQLKTETEMMRQRAQNIETARRNERAKMEEAKELNVKLEESVVARNQQIKILKDRNRYLINSLLRRMDELEQLQTQAIRRSARAQPGQ</sequence>
<dbReference type="EMBL" id="DS268459">
    <property type="protein sequence ID" value="EFP06007.1"/>
    <property type="molecule type" value="Genomic_DNA"/>
</dbReference>
<feature type="region of interest" description="Disordered" evidence="2">
    <location>
        <begin position="1"/>
        <end position="32"/>
    </location>
</feature>
<gene>
    <name evidence="3" type="ORF">CRE_04946</name>
</gene>
<keyword evidence="1" id="KW-0175">Coiled coil</keyword>
<proteinExistence type="predicted"/>
<dbReference type="HOGENOM" id="CLU_088347_0_0_1"/>
<accession>E3MN49</accession>
<dbReference type="KEGG" id="crq:GCK72_017399"/>
<dbReference type="InParanoid" id="E3MN49"/>
<evidence type="ECO:0000256" key="2">
    <source>
        <dbReference type="SAM" id="MobiDB-lite"/>
    </source>
</evidence>
<dbReference type="GeneID" id="9819347"/>
<keyword evidence="4" id="KW-1185">Reference proteome</keyword>
<name>E3MN49_CAERE</name>
<protein>
    <submittedName>
        <fullName evidence="3">Uncharacterized protein</fullName>
    </submittedName>
</protein>
<evidence type="ECO:0000256" key="1">
    <source>
        <dbReference type="SAM" id="Coils"/>
    </source>
</evidence>
<feature type="compositionally biased region" description="Polar residues" evidence="2">
    <location>
        <begin position="21"/>
        <end position="32"/>
    </location>
</feature>
<feature type="compositionally biased region" description="Polar residues" evidence="2">
    <location>
        <begin position="1"/>
        <end position="10"/>
    </location>
</feature>
<organism evidence="4">
    <name type="scientific">Caenorhabditis remanei</name>
    <name type="common">Caenorhabditis vulgaris</name>
    <dbReference type="NCBI Taxonomy" id="31234"/>
    <lineage>
        <taxon>Eukaryota</taxon>
        <taxon>Metazoa</taxon>
        <taxon>Ecdysozoa</taxon>
        <taxon>Nematoda</taxon>
        <taxon>Chromadorea</taxon>
        <taxon>Rhabditida</taxon>
        <taxon>Rhabditina</taxon>
        <taxon>Rhabditomorpha</taxon>
        <taxon>Rhabditoidea</taxon>
        <taxon>Rhabditidae</taxon>
        <taxon>Peloderinae</taxon>
        <taxon>Caenorhabditis</taxon>
    </lineage>
</organism>
<dbReference type="CTD" id="9819347"/>
<feature type="coiled-coil region" evidence="1">
    <location>
        <begin position="68"/>
        <end position="267"/>
    </location>
</feature>
<dbReference type="OrthoDB" id="10255522at2759"/>